<keyword evidence="2" id="KW-1185">Reference proteome</keyword>
<evidence type="ECO:0000313" key="2">
    <source>
        <dbReference type="Proteomes" id="UP000627292"/>
    </source>
</evidence>
<evidence type="ECO:0000313" key="1">
    <source>
        <dbReference type="EMBL" id="GGH58937.1"/>
    </source>
</evidence>
<comment type="caution">
    <text evidence="1">The sequence shown here is derived from an EMBL/GenBank/DDBJ whole genome shotgun (WGS) entry which is preliminary data.</text>
</comment>
<proteinExistence type="predicted"/>
<dbReference type="AlphaFoldDB" id="A0A917INB0"/>
<name>A0A917INB0_9BACT</name>
<dbReference type="Proteomes" id="UP000627292">
    <property type="component" value="Unassembled WGS sequence"/>
</dbReference>
<reference evidence="1" key="2">
    <citation type="submission" date="2020-09" db="EMBL/GenBank/DDBJ databases">
        <authorList>
            <person name="Sun Q."/>
            <person name="Zhou Y."/>
        </authorList>
    </citation>
    <scope>NUCLEOTIDE SEQUENCE</scope>
    <source>
        <strain evidence="1">CGMCC 1.15290</strain>
    </source>
</reference>
<dbReference type="EMBL" id="BMIB01000001">
    <property type="protein sequence ID" value="GGH58937.1"/>
    <property type="molecule type" value="Genomic_DNA"/>
</dbReference>
<organism evidence="1 2">
    <name type="scientific">Filimonas zeae</name>
    <dbReference type="NCBI Taxonomy" id="1737353"/>
    <lineage>
        <taxon>Bacteria</taxon>
        <taxon>Pseudomonadati</taxon>
        <taxon>Bacteroidota</taxon>
        <taxon>Chitinophagia</taxon>
        <taxon>Chitinophagales</taxon>
        <taxon>Chitinophagaceae</taxon>
        <taxon>Filimonas</taxon>
    </lineage>
</organism>
<protein>
    <submittedName>
        <fullName evidence="1">Uncharacterized protein</fullName>
    </submittedName>
</protein>
<reference evidence="1" key="1">
    <citation type="journal article" date="2014" name="Int. J. Syst. Evol. Microbiol.">
        <title>Complete genome sequence of Corynebacterium casei LMG S-19264T (=DSM 44701T), isolated from a smear-ripened cheese.</title>
        <authorList>
            <consortium name="US DOE Joint Genome Institute (JGI-PGF)"/>
            <person name="Walter F."/>
            <person name="Albersmeier A."/>
            <person name="Kalinowski J."/>
            <person name="Ruckert C."/>
        </authorList>
    </citation>
    <scope>NUCLEOTIDE SEQUENCE</scope>
    <source>
        <strain evidence="1">CGMCC 1.15290</strain>
    </source>
</reference>
<accession>A0A917INB0</accession>
<dbReference type="RefSeq" id="WP_188950419.1">
    <property type="nucleotide sequence ID" value="NZ_BMIB01000001.1"/>
</dbReference>
<sequence>MSTQANNQKTIQDLESAKTRLTNLISVLKENPSLLSEEELKQLSGGYSEVSGEELAPVLDINLIAC</sequence>
<gene>
    <name evidence="1" type="ORF">GCM10011379_05160</name>
</gene>